<evidence type="ECO:0000256" key="3">
    <source>
        <dbReference type="ARBA" id="ARBA00022448"/>
    </source>
</evidence>
<gene>
    <name evidence="8" type="ordered locus">MTR_2g011540</name>
</gene>
<protein>
    <submittedName>
        <fullName evidence="8">Equilibrative nucleoside transporter, putative</fullName>
    </submittedName>
</protein>
<dbReference type="STRING" id="3880.A0A072V575"/>
<dbReference type="AlphaFoldDB" id="A0A072V575"/>
<evidence type="ECO:0000313" key="10">
    <source>
        <dbReference type="Proteomes" id="UP000002051"/>
    </source>
</evidence>
<evidence type="ECO:0000313" key="8">
    <source>
        <dbReference type="EMBL" id="KEH36493.1"/>
    </source>
</evidence>
<keyword evidence="6 7" id="KW-0472">Membrane</keyword>
<comment type="subcellular location">
    <subcellularLocation>
        <location evidence="1">Membrane</location>
        <topology evidence="1">Multi-pass membrane protein</topology>
    </subcellularLocation>
</comment>
<name>A0A072V575_MEDTR</name>
<evidence type="ECO:0000256" key="7">
    <source>
        <dbReference type="SAM" id="Phobius"/>
    </source>
</evidence>
<feature type="transmembrane region" description="Helical" evidence="7">
    <location>
        <begin position="104"/>
        <end position="127"/>
    </location>
</feature>
<dbReference type="GO" id="GO:0016020">
    <property type="term" value="C:membrane"/>
    <property type="evidence" value="ECO:0007669"/>
    <property type="project" value="UniProtKB-SubCell"/>
</dbReference>
<reference evidence="9" key="3">
    <citation type="submission" date="2015-04" db="UniProtKB">
        <authorList>
            <consortium name="EnsemblPlants"/>
        </authorList>
    </citation>
    <scope>IDENTIFICATION</scope>
    <source>
        <strain evidence="9">cv. Jemalong A17</strain>
    </source>
</reference>
<keyword evidence="5 7" id="KW-1133">Transmembrane helix</keyword>
<evidence type="ECO:0000256" key="4">
    <source>
        <dbReference type="ARBA" id="ARBA00022692"/>
    </source>
</evidence>
<accession>A0A072V575</accession>
<dbReference type="EMBL" id="CM001218">
    <property type="protein sequence ID" value="KEH36493.1"/>
    <property type="molecule type" value="Genomic_DNA"/>
</dbReference>
<keyword evidence="10" id="KW-1185">Reference proteome</keyword>
<evidence type="ECO:0000256" key="6">
    <source>
        <dbReference type="ARBA" id="ARBA00023136"/>
    </source>
</evidence>
<reference evidence="8 10" key="1">
    <citation type="journal article" date="2011" name="Nature">
        <title>The Medicago genome provides insight into the evolution of rhizobial symbioses.</title>
        <authorList>
            <person name="Young N.D."/>
            <person name="Debelle F."/>
            <person name="Oldroyd G.E."/>
            <person name="Geurts R."/>
            <person name="Cannon S.B."/>
            <person name="Udvardi M.K."/>
            <person name="Benedito V.A."/>
            <person name="Mayer K.F."/>
            <person name="Gouzy J."/>
            <person name="Schoof H."/>
            <person name="Van de Peer Y."/>
            <person name="Proost S."/>
            <person name="Cook D.R."/>
            <person name="Meyers B.C."/>
            <person name="Spannagl M."/>
            <person name="Cheung F."/>
            <person name="De Mita S."/>
            <person name="Krishnakumar V."/>
            <person name="Gundlach H."/>
            <person name="Zhou S."/>
            <person name="Mudge J."/>
            <person name="Bharti A.K."/>
            <person name="Murray J.D."/>
            <person name="Naoumkina M.A."/>
            <person name="Rosen B."/>
            <person name="Silverstein K.A."/>
            <person name="Tang H."/>
            <person name="Rombauts S."/>
            <person name="Zhao P.X."/>
            <person name="Zhou P."/>
            <person name="Barbe V."/>
            <person name="Bardou P."/>
            <person name="Bechner M."/>
            <person name="Bellec A."/>
            <person name="Berger A."/>
            <person name="Berges H."/>
            <person name="Bidwell S."/>
            <person name="Bisseling T."/>
            <person name="Choisne N."/>
            <person name="Couloux A."/>
            <person name="Denny R."/>
            <person name="Deshpande S."/>
            <person name="Dai X."/>
            <person name="Doyle J.J."/>
            <person name="Dudez A.M."/>
            <person name="Farmer A.D."/>
            <person name="Fouteau S."/>
            <person name="Franken C."/>
            <person name="Gibelin C."/>
            <person name="Gish J."/>
            <person name="Goldstein S."/>
            <person name="Gonzalez A.J."/>
            <person name="Green P.J."/>
            <person name="Hallab A."/>
            <person name="Hartog M."/>
            <person name="Hua A."/>
            <person name="Humphray S.J."/>
            <person name="Jeong D.H."/>
            <person name="Jing Y."/>
            <person name="Jocker A."/>
            <person name="Kenton S.M."/>
            <person name="Kim D.J."/>
            <person name="Klee K."/>
            <person name="Lai H."/>
            <person name="Lang C."/>
            <person name="Lin S."/>
            <person name="Macmil S.L."/>
            <person name="Magdelenat G."/>
            <person name="Matthews L."/>
            <person name="McCorrison J."/>
            <person name="Monaghan E.L."/>
            <person name="Mun J.H."/>
            <person name="Najar F.Z."/>
            <person name="Nicholson C."/>
            <person name="Noirot C."/>
            <person name="O'Bleness M."/>
            <person name="Paule C.R."/>
            <person name="Poulain J."/>
            <person name="Prion F."/>
            <person name="Qin B."/>
            <person name="Qu C."/>
            <person name="Retzel E.F."/>
            <person name="Riddle C."/>
            <person name="Sallet E."/>
            <person name="Samain S."/>
            <person name="Samson N."/>
            <person name="Sanders I."/>
            <person name="Saurat O."/>
            <person name="Scarpelli C."/>
            <person name="Schiex T."/>
            <person name="Segurens B."/>
            <person name="Severin A.J."/>
            <person name="Sherrier D.J."/>
            <person name="Shi R."/>
            <person name="Sims S."/>
            <person name="Singer S.R."/>
            <person name="Sinharoy S."/>
            <person name="Sterck L."/>
            <person name="Viollet A."/>
            <person name="Wang B.B."/>
            <person name="Wang K."/>
            <person name="Wang M."/>
            <person name="Wang X."/>
            <person name="Warfsmann J."/>
            <person name="Weissenbach J."/>
            <person name="White D.D."/>
            <person name="White J.D."/>
            <person name="Wiley G.B."/>
            <person name="Wincker P."/>
            <person name="Xing Y."/>
            <person name="Yang L."/>
            <person name="Yao Z."/>
            <person name="Ying F."/>
            <person name="Zhai J."/>
            <person name="Zhou L."/>
            <person name="Zuber A."/>
            <person name="Denarie J."/>
            <person name="Dixon R.A."/>
            <person name="May G.D."/>
            <person name="Schwartz D.C."/>
            <person name="Rogers J."/>
            <person name="Quetier F."/>
            <person name="Town C.D."/>
            <person name="Roe B.A."/>
        </authorList>
    </citation>
    <scope>NUCLEOTIDE SEQUENCE [LARGE SCALE GENOMIC DNA]</scope>
    <source>
        <strain evidence="8">A17</strain>
        <strain evidence="9 10">cv. Jemalong A17</strain>
    </source>
</reference>
<evidence type="ECO:0000256" key="1">
    <source>
        <dbReference type="ARBA" id="ARBA00004141"/>
    </source>
</evidence>
<dbReference type="GO" id="GO:0005337">
    <property type="term" value="F:nucleoside transmembrane transporter activity"/>
    <property type="evidence" value="ECO:0007669"/>
    <property type="project" value="InterPro"/>
</dbReference>
<evidence type="ECO:0000256" key="5">
    <source>
        <dbReference type="ARBA" id="ARBA00022989"/>
    </source>
</evidence>
<keyword evidence="4 7" id="KW-0812">Transmembrane</keyword>
<proteinExistence type="inferred from homology"/>
<dbReference type="PANTHER" id="PTHR10332:SF38">
    <property type="entry name" value="EQUILIBRATIVE NUCLEOTIDE TRANSPORTER 3-RELATED"/>
    <property type="match status" value="1"/>
</dbReference>
<organism evidence="8 10">
    <name type="scientific">Medicago truncatula</name>
    <name type="common">Barrel medic</name>
    <name type="synonym">Medicago tribuloides</name>
    <dbReference type="NCBI Taxonomy" id="3880"/>
    <lineage>
        <taxon>Eukaryota</taxon>
        <taxon>Viridiplantae</taxon>
        <taxon>Streptophyta</taxon>
        <taxon>Embryophyta</taxon>
        <taxon>Tracheophyta</taxon>
        <taxon>Spermatophyta</taxon>
        <taxon>Magnoliopsida</taxon>
        <taxon>eudicotyledons</taxon>
        <taxon>Gunneridae</taxon>
        <taxon>Pentapetalae</taxon>
        <taxon>rosids</taxon>
        <taxon>fabids</taxon>
        <taxon>Fabales</taxon>
        <taxon>Fabaceae</taxon>
        <taxon>Papilionoideae</taxon>
        <taxon>50 kb inversion clade</taxon>
        <taxon>NPAAA clade</taxon>
        <taxon>Hologalegina</taxon>
        <taxon>IRL clade</taxon>
        <taxon>Trifolieae</taxon>
        <taxon>Medicago</taxon>
    </lineage>
</organism>
<sequence length="148" mass="16353">MRAFTISYQPFALITTLILAHYESWIDTRLRNLWGYTLFFAFSLSVIVLDLATSGKGGIGTFIGLCTIFACFGIAHVVVQGGVFGELAFLCVLSSFRKNDVVQAFIGGITASGVVACGLRLFTKYYFEKSGNALRKRGFVKLRHLYTL</sequence>
<comment type="similarity">
    <text evidence="2">Belongs to the SLC29A/ENT transporter (TC 2.A.57) family.</text>
</comment>
<dbReference type="EnsemblPlants" id="KEH36493">
    <property type="protein sequence ID" value="KEH36493"/>
    <property type="gene ID" value="MTR_2g011540"/>
</dbReference>
<dbReference type="HOGENOM" id="CLU_121182_0_0_1"/>
<dbReference type="PANTHER" id="PTHR10332">
    <property type="entry name" value="EQUILIBRATIVE NUCLEOSIDE TRANSPORTER"/>
    <property type="match status" value="1"/>
</dbReference>
<dbReference type="Proteomes" id="UP000002051">
    <property type="component" value="Chromosome 2"/>
</dbReference>
<keyword evidence="3" id="KW-0813">Transport</keyword>
<evidence type="ECO:0000313" key="9">
    <source>
        <dbReference type="EnsemblPlants" id="KEH36493"/>
    </source>
</evidence>
<reference evidence="8 10" key="2">
    <citation type="journal article" date="2014" name="BMC Genomics">
        <title>An improved genome release (version Mt4.0) for the model legume Medicago truncatula.</title>
        <authorList>
            <person name="Tang H."/>
            <person name="Krishnakumar V."/>
            <person name="Bidwell S."/>
            <person name="Rosen B."/>
            <person name="Chan A."/>
            <person name="Zhou S."/>
            <person name="Gentzbittel L."/>
            <person name="Childs K.L."/>
            <person name="Yandell M."/>
            <person name="Gundlach H."/>
            <person name="Mayer K.F."/>
            <person name="Schwartz D.C."/>
            <person name="Town C.D."/>
        </authorList>
    </citation>
    <scope>GENOME REANNOTATION</scope>
    <source>
        <strain evidence="8">A17</strain>
        <strain evidence="9 10">cv. Jemalong A17</strain>
    </source>
</reference>
<feature type="transmembrane region" description="Helical" evidence="7">
    <location>
        <begin position="59"/>
        <end position="84"/>
    </location>
</feature>
<dbReference type="InterPro" id="IPR002259">
    <property type="entry name" value="Eqnu_transpt"/>
</dbReference>
<feature type="transmembrane region" description="Helical" evidence="7">
    <location>
        <begin position="33"/>
        <end position="52"/>
    </location>
</feature>
<evidence type="ECO:0000256" key="2">
    <source>
        <dbReference type="ARBA" id="ARBA00007965"/>
    </source>
</evidence>